<proteinExistence type="predicted"/>
<feature type="compositionally biased region" description="Basic and acidic residues" evidence="1">
    <location>
        <begin position="91"/>
        <end position="100"/>
    </location>
</feature>
<evidence type="ECO:0000313" key="2">
    <source>
        <dbReference type="EMBL" id="KAJ1204170.1"/>
    </source>
</evidence>
<reference evidence="2" key="1">
    <citation type="journal article" date="2022" name="bioRxiv">
        <title>Sequencing and chromosome-scale assembly of the giantPleurodeles waltlgenome.</title>
        <authorList>
            <person name="Brown T."/>
            <person name="Elewa A."/>
            <person name="Iarovenko S."/>
            <person name="Subramanian E."/>
            <person name="Araus A.J."/>
            <person name="Petzold A."/>
            <person name="Susuki M."/>
            <person name="Suzuki K.-i.T."/>
            <person name="Hayashi T."/>
            <person name="Toyoda A."/>
            <person name="Oliveira C."/>
            <person name="Osipova E."/>
            <person name="Leigh N.D."/>
            <person name="Simon A."/>
            <person name="Yun M.H."/>
        </authorList>
    </citation>
    <scope>NUCLEOTIDE SEQUENCE</scope>
    <source>
        <strain evidence="2">20211129_DDA</strain>
        <tissue evidence="2">Liver</tissue>
    </source>
</reference>
<evidence type="ECO:0000256" key="1">
    <source>
        <dbReference type="SAM" id="MobiDB-lite"/>
    </source>
</evidence>
<sequence length="110" mass="11365">MNGRISASSTAQASFKASRPLCIASRAHLIAGMRVETVGVQERSTGAHLRARGAGGNESRPGPRAMHAARGEVRPGVPGTLGWPSGAIGDTGRDPKDPVRELSGADTQRP</sequence>
<protein>
    <submittedName>
        <fullName evidence="2">Uncharacterized protein</fullName>
    </submittedName>
</protein>
<accession>A0AAV7VR59</accession>
<dbReference type="Proteomes" id="UP001066276">
    <property type="component" value="Chromosome 2_1"/>
</dbReference>
<name>A0AAV7VR59_PLEWA</name>
<keyword evidence="3" id="KW-1185">Reference proteome</keyword>
<dbReference type="EMBL" id="JANPWB010000003">
    <property type="protein sequence ID" value="KAJ1204170.1"/>
    <property type="molecule type" value="Genomic_DNA"/>
</dbReference>
<evidence type="ECO:0000313" key="3">
    <source>
        <dbReference type="Proteomes" id="UP001066276"/>
    </source>
</evidence>
<organism evidence="2 3">
    <name type="scientific">Pleurodeles waltl</name>
    <name type="common">Iberian ribbed newt</name>
    <dbReference type="NCBI Taxonomy" id="8319"/>
    <lineage>
        <taxon>Eukaryota</taxon>
        <taxon>Metazoa</taxon>
        <taxon>Chordata</taxon>
        <taxon>Craniata</taxon>
        <taxon>Vertebrata</taxon>
        <taxon>Euteleostomi</taxon>
        <taxon>Amphibia</taxon>
        <taxon>Batrachia</taxon>
        <taxon>Caudata</taxon>
        <taxon>Salamandroidea</taxon>
        <taxon>Salamandridae</taxon>
        <taxon>Pleurodelinae</taxon>
        <taxon>Pleurodeles</taxon>
    </lineage>
</organism>
<dbReference type="AlphaFoldDB" id="A0AAV7VR59"/>
<feature type="region of interest" description="Disordered" evidence="1">
    <location>
        <begin position="43"/>
        <end position="110"/>
    </location>
</feature>
<gene>
    <name evidence="2" type="ORF">NDU88_007951</name>
</gene>
<comment type="caution">
    <text evidence="2">The sequence shown here is derived from an EMBL/GenBank/DDBJ whole genome shotgun (WGS) entry which is preliminary data.</text>
</comment>